<dbReference type="GO" id="GO:0007606">
    <property type="term" value="P:sensory perception of chemical stimulus"/>
    <property type="evidence" value="ECO:0007669"/>
    <property type="project" value="UniProtKB-UniRule"/>
</dbReference>
<evidence type="ECO:0000256" key="5">
    <source>
        <dbReference type="ARBA" id="ARBA00023136"/>
    </source>
</evidence>
<evidence type="ECO:0000256" key="6">
    <source>
        <dbReference type="RuleBase" id="RU280813"/>
    </source>
</evidence>
<feature type="transmembrane region" description="Helical" evidence="6">
    <location>
        <begin position="68"/>
        <end position="91"/>
    </location>
</feature>
<dbReference type="Proteomes" id="UP000005239">
    <property type="component" value="Unassembled WGS sequence"/>
</dbReference>
<feature type="transmembrane region" description="Helical" evidence="6">
    <location>
        <begin position="167"/>
        <end position="186"/>
    </location>
</feature>
<dbReference type="EnsemblMetazoa" id="PPA40607.1">
    <property type="protein sequence ID" value="PPA40607.1"/>
    <property type="gene ID" value="WBGene00278976"/>
</dbReference>
<dbReference type="AlphaFoldDB" id="A0A2A6C336"/>
<feature type="transmembrane region" description="Helical" evidence="6">
    <location>
        <begin position="277"/>
        <end position="295"/>
    </location>
</feature>
<dbReference type="Pfam" id="PF10317">
    <property type="entry name" value="7TM_GPCR_Srd"/>
    <property type="match status" value="1"/>
</dbReference>
<dbReference type="PANTHER" id="PTHR31552">
    <property type="entry name" value="SERPENTINE RECEPTOR CLASS GAMMA"/>
    <property type="match status" value="1"/>
</dbReference>
<comment type="similarity">
    <text evidence="2 6">Belongs to the nematode receptor-like protein srg family.</text>
</comment>
<reference evidence="8" key="1">
    <citation type="journal article" date="2008" name="Nat. Genet.">
        <title>The Pristionchus pacificus genome provides a unique perspective on nematode lifestyle and parasitism.</title>
        <authorList>
            <person name="Dieterich C."/>
            <person name="Clifton S.W."/>
            <person name="Schuster L.N."/>
            <person name="Chinwalla A."/>
            <person name="Delehaunty K."/>
            <person name="Dinkelacker I."/>
            <person name="Fulton L."/>
            <person name="Fulton R."/>
            <person name="Godfrey J."/>
            <person name="Minx P."/>
            <person name="Mitreva M."/>
            <person name="Roeseler W."/>
            <person name="Tian H."/>
            <person name="Witte H."/>
            <person name="Yang S.P."/>
            <person name="Wilson R.K."/>
            <person name="Sommer R.J."/>
        </authorList>
    </citation>
    <scope>NUCLEOTIDE SEQUENCE [LARGE SCALE GENOMIC DNA]</scope>
    <source>
        <strain evidence="8">PS312</strain>
    </source>
</reference>
<reference evidence="7" key="2">
    <citation type="submission" date="2022-06" db="UniProtKB">
        <authorList>
            <consortium name="EnsemblMetazoa"/>
        </authorList>
    </citation>
    <scope>IDENTIFICATION</scope>
    <source>
        <strain evidence="7">PS312</strain>
    </source>
</reference>
<name>A0A2A6C336_PRIPA</name>
<evidence type="ECO:0000256" key="1">
    <source>
        <dbReference type="ARBA" id="ARBA00004141"/>
    </source>
</evidence>
<feature type="transmembrane region" description="Helical" evidence="6">
    <location>
        <begin position="117"/>
        <end position="137"/>
    </location>
</feature>
<keyword evidence="3 6" id="KW-0812">Transmembrane</keyword>
<dbReference type="PANTHER" id="PTHR31552:SF31">
    <property type="entry name" value="SERPENTINE RECEPTOR CLASS GAMMA"/>
    <property type="match status" value="1"/>
</dbReference>
<dbReference type="GO" id="GO:0016020">
    <property type="term" value="C:membrane"/>
    <property type="evidence" value="ECO:0007669"/>
    <property type="project" value="UniProtKB-SubCell"/>
</dbReference>
<dbReference type="InterPro" id="IPR019421">
    <property type="entry name" value="7TM_GPCR_serpentine_rcpt_Srd"/>
</dbReference>
<evidence type="ECO:0000256" key="3">
    <source>
        <dbReference type="ARBA" id="ARBA00022692"/>
    </source>
</evidence>
<dbReference type="Gene3D" id="1.20.1070.10">
    <property type="entry name" value="Rhodopsin 7-helix transmembrane proteins"/>
    <property type="match status" value="1"/>
</dbReference>
<accession>A0A8R1UWJ9</accession>
<comment type="subcellular location">
    <subcellularLocation>
        <location evidence="1">Membrane</location>
        <topology evidence="1">Multi-pass membrane protein</topology>
    </subcellularLocation>
</comment>
<dbReference type="GO" id="GO:0004888">
    <property type="term" value="F:transmembrane signaling receptor activity"/>
    <property type="evidence" value="ECO:0007669"/>
    <property type="project" value="InterPro"/>
</dbReference>
<proteinExistence type="inferred from homology"/>
<dbReference type="Pfam" id="PF02118">
    <property type="entry name" value="Srg"/>
    <property type="match status" value="1"/>
</dbReference>
<comment type="caution">
    <text evidence="6">Lacks conserved residue(s) required for the propagation of feature annotation.</text>
</comment>
<evidence type="ECO:0000256" key="4">
    <source>
        <dbReference type="ARBA" id="ARBA00022989"/>
    </source>
</evidence>
<gene>
    <name evidence="7" type="primary">WBGene00278976</name>
</gene>
<feature type="transmembrane region" description="Helical" evidence="6">
    <location>
        <begin position="36"/>
        <end position="62"/>
    </location>
</feature>
<sequence>MVWYIDEIPDYILTSGYAYLLYRIRRSNDPYFSTPFYVFFVTTGIGGIVSVYTHTLAARIIYYPDTAFIYTLLFIISHIGALSSTLGKAIIIMHRYLVFSNADLVENRWSKKTCRRLICLQFVVPLLTSVPLLFFGYSYQTIDGQTAIYSLSEQGILIMKVFNGSVYAVYSVFSILLVTLTGRGLIRLSRLVEGPTRKIILEQQRSMFIVVMACSLSHLVKALHQFAWGLSSLLGPAELTNKIWPFVQARHNVNFTRQIQGPCTSYGDNFCFLSHDIMVHLFFHSILLIAISFWYR</sequence>
<evidence type="ECO:0000313" key="8">
    <source>
        <dbReference type="Proteomes" id="UP000005239"/>
    </source>
</evidence>
<keyword evidence="4 6" id="KW-1133">Transmembrane helix</keyword>
<feature type="transmembrane region" description="Helical" evidence="6">
    <location>
        <begin position="207"/>
        <end position="228"/>
    </location>
</feature>
<evidence type="ECO:0000313" key="7">
    <source>
        <dbReference type="EnsemblMetazoa" id="PPA40607.1"/>
    </source>
</evidence>
<keyword evidence="8" id="KW-1185">Reference proteome</keyword>
<evidence type="ECO:0000256" key="2">
    <source>
        <dbReference type="ARBA" id="ARBA00005692"/>
    </source>
</evidence>
<protein>
    <recommendedName>
        <fullName evidence="6">Serpentine receptor class gamma</fullName>
    </recommendedName>
</protein>
<organism evidence="7 8">
    <name type="scientific">Pristionchus pacificus</name>
    <name type="common">Parasitic nematode worm</name>
    <dbReference type="NCBI Taxonomy" id="54126"/>
    <lineage>
        <taxon>Eukaryota</taxon>
        <taxon>Metazoa</taxon>
        <taxon>Ecdysozoa</taxon>
        <taxon>Nematoda</taxon>
        <taxon>Chromadorea</taxon>
        <taxon>Rhabditida</taxon>
        <taxon>Rhabditina</taxon>
        <taxon>Diplogasteromorpha</taxon>
        <taxon>Diplogasteroidea</taxon>
        <taxon>Neodiplogasteridae</taxon>
        <taxon>Pristionchus</taxon>
    </lineage>
</organism>
<accession>A0A2A6C336</accession>
<keyword evidence="5 6" id="KW-0472">Membrane</keyword>
<dbReference type="InterPro" id="IPR000609">
    <property type="entry name" value="7TM_GPCR_serpentine_rcpt_Srg"/>
</dbReference>